<dbReference type="STRING" id="1219058.AOA14_03360"/>
<dbReference type="EMBL" id="CP013342">
    <property type="protein sequence ID" value="AMU93643.1"/>
    <property type="molecule type" value="Genomic_DNA"/>
</dbReference>
<accession>A0A142VUZ7</accession>
<dbReference type="Proteomes" id="UP000076234">
    <property type="component" value="Chromosome"/>
</dbReference>
<dbReference type="AlphaFoldDB" id="A0A142VUZ7"/>
<reference evidence="3" key="1">
    <citation type="submission" date="2015-11" db="EMBL/GenBank/DDBJ databases">
        <title>Complete genome sequence of a polyethylene glycol-degrading strain Sphingopyxis terrae strain 203-1 (NBRC 15098).</title>
        <authorList>
            <person name="Yoshiyuki O."/>
            <person name="Shouta N."/>
            <person name="Nagata Y."/>
            <person name="Numata M."/>
            <person name="Tsuchikane K."/>
            <person name="Hosoyama A."/>
            <person name="Yamazoe A."/>
            <person name="Tsuda M."/>
            <person name="Fujita N."/>
            <person name="Kawai F."/>
        </authorList>
    </citation>
    <scope>NUCLEOTIDE SEQUENCE [LARGE SCALE GENOMIC DNA]</scope>
    <source>
        <strain evidence="3">203-1</strain>
    </source>
</reference>
<dbReference type="SMART" id="SM00530">
    <property type="entry name" value="HTH_XRE"/>
    <property type="match status" value="1"/>
</dbReference>
<evidence type="ECO:0000313" key="3">
    <source>
        <dbReference type="Proteomes" id="UP000076234"/>
    </source>
</evidence>
<evidence type="ECO:0000313" key="2">
    <source>
        <dbReference type="EMBL" id="AMU93643.1"/>
    </source>
</evidence>
<dbReference type="CDD" id="cd00093">
    <property type="entry name" value="HTH_XRE"/>
    <property type="match status" value="1"/>
</dbReference>
<organism evidence="2 3">
    <name type="scientific">Sphingopyxis terrae subsp. terrae NBRC 15098</name>
    <dbReference type="NCBI Taxonomy" id="1219058"/>
    <lineage>
        <taxon>Bacteria</taxon>
        <taxon>Pseudomonadati</taxon>
        <taxon>Pseudomonadota</taxon>
        <taxon>Alphaproteobacteria</taxon>
        <taxon>Sphingomonadales</taxon>
        <taxon>Sphingomonadaceae</taxon>
        <taxon>Sphingopyxis</taxon>
    </lineage>
</organism>
<dbReference type="GO" id="GO:0003677">
    <property type="term" value="F:DNA binding"/>
    <property type="evidence" value="ECO:0007669"/>
    <property type="project" value="InterPro"/>
</dbReference>
<proteinExistence type="predicted"/>
<evidence type="ECO:0000259" key="1">
    <source>
        <dbReference type="PROSITE" id="PS50943"/>
    </source>
</evidence>
<dbReference type="InterPro" id="IPR001387">
    <property type="entry name" value="Cro/C1-type_HTH"/>
</dbReference>
<sequence>MYIMDLNPLKTSGAAAFPETLGGRLAQLRKARQLTQRDIARQLGVAVTSVCYWEQDRSRPKPARLRRLADVLGTPLADLNGLDGPPQSAHLGQLVAQARREIAEAAGTTPAKVKIIIEM</sequence>
<dbReference type="Gene3D" id="1.10.260.40">
    <property type="entry name" value="lambda repressor-like DNA-binding domains"/>
    <property type="match status" value="1"/>
</dbReference>
<dbReference type="KEGG" id="ster:AOA14_03360"/>
<dbReference type="Pfam" id="PF13560">
    <property type="entry name" value="HTH_31"/>
    <property type="match status" value="1"/>
</dbReference>
<dbReference type="SUPFAM" id="SSF47413">
    <property type="entry name" value="lambda repressor-like DNA-binding domains"/>
    <property type="match status" value="1"/>
</dbReference>
<reference evidence="2 3" key="2">
    <citation type="journal article" date="2016" name="Genome Announc.">
        <title>Complete Genome Sequence of Sphingopyxis terrae Strain 203-1 (NBRC 111660), a Polyethylene Glycol Degrader.</title>
        <authorList>
            <person name="Ohtsubo Y."/>
            <person name="Nonoyama S."/>
            <person name="Nagata Y."/>
            <person name="Numata M."/>
            <person name="Tsuchikane K."/>
            <person name="Hosoyama A."/>
            <person name="Yamazoe A."/>
            <person name="Tsuda M."/>
            <person name="Fujita N."/>
            <person name="Kawai F."/>
        </authorList>
    </citation>
    <scope>NUCLEOTIDE SEQUENCE [LARGE SCALE GENOMIC DNA]</scope>
    <source>
        <strain evidence="2 3">203-1</strain>
    </source>
</reference>
<dbReference type="InterPro" id="IPR010982">
    <property type="entry name" value="Lambda_DNA-bd_dom_sf"/>
</dbReference>
<gene>
    <name evidence="2" type="ORF">AOA14_03360</name>
</gene>
<feature type="domain" description="HTH cro/C1-type" evidence="1">
    <location>
        <begin position="25"/>
        <end position="79"/>
    </location>
</feature>
<name>A0A142VUZ7_9SPHN</name>
<dbReference type="PROSITE" id="PS50943">
    <property type="entry name" value="HTH_CROC1"/>
    <property type="match status" value="1"/>
</dbReference>
<protein>
    <recommendedName>
        <fullName evidence="1">HTH cro/C1-type domain-containing protein</fullName>
    </recommendedName>
</protein>